<organism evidence="6 7">
    <name type="scientific">Mesorhizobium delmotii</name>
    <dbReference type="NCBI Taxonomy" id="1631247"/>
    <lineage>
        <taxon>Bacteria</taxon>
        <taxon>Pseudomonadati</taxon>
        <taxon>Pseudomonadota</taxon>
        <taxon>Alphaproteobacteria</taxon>
        <taxon>Hyphomicrobiales</taxon>
        <taxon>Phyllobacteriaceae</taxon>
        <taxon>Mesorhizobium</taxon>
    </lineage>
</organism>
<accession>A0A2P9ACV4</accession>
<keyword evidence="7" id="KW-1185">Reference proteome</keyword>
<evidence type="ECO:0000313" key="7">
    <source>
        <dbReference type="Proteomes" id="UP000245698"/>
    </source>
</evidence>
<dbReference type="Gene3D" id="1.20.120.550">
    <property type="entry name" value="Membrane associated eicosanoid/glutathione metabolism-like domain"/>
    <property type="match status" value="1"/>
</dbReference>
<gene>
    <name evidence="6" type="ORF">BQ8482_110879</name>
</gene>
<dbReference type="GO" id="GO:0016020">
    <property type="term" value="C:membrane"/>
    <property type="evidence" value="ECO:0007669"/>
    <property type="project" value="UniProtKB-SubCell"/>
</dbReference>
<name>A0A2P9ACV4_9HYPH</name>
<evidence type="ECO:0000256" key="2">
    <source>
        <dbReference type="ARBA" id="ARBA00022692"/>
    </source>
</evidence>
<dbReference type="Pfam" id="PF01124">
    <property type="entry name" value="MAPEG"/>
    <property type="match status" value="1"/>
</dbReference>
<feature type="transmembrane region" description="Helical" evidence="5">
    <location>
        <begin position="115"/>
        <end position="136"/>
    </location>
</feature>
<feature type="transmembrane region" description="Helical" evidence="5">
    <location>
        <begin position="65"/>
        <end position="95"/>
    </location>
</feature>
<dbReference type="RefSeq" id="WP_123146586.1">
    <property type="nucleotide sequence ID" value="NZ_FUIG01000013.1"/>
</dbReference>
<comment type="subcellular location">
    <subcellularLocation>
        <location evidence="1">Membrane</location>
    </subcellularLocation>
</comment>
<reference evidence="7" key="1">
    <citation type="submission" date="2016-12" db="EMBL/GenBank/DDBJ databases">
        <authorList>
            <person name="Brunel B."/>
        </authorList>
    </citation>
    <scope>NUCLEOTIDE SEQUENCE [LARGE SCALE GENOMIC DNA]</scope>
</reference>
<dbReference type="Proteomes" id="UP000245698">
    <property type="component" value="Unassembled WGS sequence"/>
</dbReference>
<dbReference type="AlphaFoldDB" id="A0A2P9ACV4"/>
<proteinExistence type="predicted"/>
<dbReference type="EMBL" id="FUIG01000013">
    <property type="protein sequence ID" value="SJM28949.1"/>
    <property type="molecule type" value="Genomic_DNA"/>
</dbReference>
<dbReference type="SUPFAM" id="SSF161084">
    <property type="entry name" value="MAPEG domain-like"/>
    <property type="match status" value="1"/>
</dbReference>
<evidence type="ECO:0000256" key="3">
    <source>
        <dbReference type="ARBA" id="ARBA00022989"/>
    </source>
</evidence>
<dbReference type="InterPro" id="IPR023352">
    <property type="entry name" value="MAPEG-like_dom_sf"/>
</dbReference>
<evidence type="ECO:0008006" key="8">
    <source>
        <dbReference type="Google" id="ProtNLM"/>
    </source>
</evidence>
<protein>
    <recommendedName>
        <fullName evidence="8">MAPEG family protein</fullName>
    </recommendedName>
</protein>
<sequence>MEAYTLSFVGVLALCLLSILLAIYSGSSKGRAGALSGPVVPADDDNLLYRIDRVHMNSVEALAPFVVPAVLAMMVGVGATTLAVLVWAHIVIRLIHFVVYLRGGNAAKGGSVRTILYVSGALVTLVLVVVTGWAAIH</sequence>
<evidence type="ECO:0000313" key="6">
    <source>
        <dbReference type="EMBL" id="SJM28949.1"/>
    </source>
</evidence>
<keyword evidence="4 5" id="KW-0472">Membrane</keyword>
<keyword evidence="2 5" id="KW-0812">Transmembrane</keyword>
<evidence type="ECO:0000256" key="1">
    <source>
        <dbReference type="ARBA" id="ARBA00004370"/>
    </source>
</evidence>
<evidence type="ECO:0000256" key="5">
    <source>
        <dbReference type="SAM" id="Phobius"/>
    </source>
</evidence>
<keyword evidence="3 5" id="KW-1133">Transmembrane helix</keyword>
<evidence type="ECO:0000256" key="4">
    <source>
        <dbReference type="ARBA" id="ARBA00023136"/>
    </source>
</evidence>
<dbReference type="InterPro" id="IPR001129">
    <property type="entry name" value="Membr-assoc_MAPEG"/>
</dbReference>